<sequence>MRSGRDGGGAFTVQIGLLGAVEVTKGDVRVPVGGQRLRAVLARLALDAGRLVTVGALVDAVWGDDPPSGAVNALQSLVSRLRRTLPEGLIESVPAGYRVALPPDAVDAHRFERLAGAGRRALTSGDPLGAATTLQEALALWRGPALADVGDAPFRAAAAARLDNARLAALEDRIDADLALDRHPDVVAELEALTAEHPLRERPHAQLMLALNGSSQQAEALATYDRIRRRLADELGMDPGPVLSAAHATVLGGPTSPNGHTPRKAPPKPPAPAPAPAPASRNNLRPQLTSFVGRRDELAEVAELLAAERLVTLIGPGGAGKTRLAEESGARLADRSPGGVWMVGLAPVGDGGEVPQTILNTLGRRQGSMLDRVDSPPPQDVLVLVTKALSAGPTLLVLDNCEHLISAVAELAHSLLLDCPELRILATSREPLGVPGEHLHPVPSLALPPDGKVTPAQAARYPAVQLLVDRAAAVRSGFALDPKNVDAVVEICRRLDGMPLALELAAARLRSVTPEQLADRLGDRFRLLTGGSRTALPRHQTLRAVVAWSWDLLNVREQALWRRLSIFPAGATLEAAEQVCADDAVLPAGEVLDTLASLVDKSLVETVDPVDAFDTGPPRYRMLETVRAYGAERLEDAGEAVAVRDALLDYYEDFVQKSEPKLRTAEQAEWTARLTIEYENISAAMRWAIDQRRGAAAVHIAASLTWYLALRGAHQEVARWTKAVLPLADDVDPVDRAIIAAFAGLSEMGMGQDYEVARERAKRTAAEIAPFATDPNSHPVLVLADTILAFLAEENERVPAALVRARASDDPWIRALALFLEAQLRENDGNIDLVEPLLEQARAEFTVIGDRWGRGAALGALASIKALRGDHAGAIDALEEANVLLTELQGLDDQPRVLLWLALEWARVGDEERAQQYVDETRAMFAHLGDDVHVRGFLSAIEGSIRRLFGDVEAAAEILTAELARYRANPYGPPQIKSLLLADYCYVLLDVGRLDEARENAHEALDVAEESRDSPILGGAVDSAAAVVLALGDPGSAAVLLGAAATIRGLPDLGSPDVARTRTGAGDALGAEQFEARYREGEQLARDDIPKVAHRLLTSAGDTPPATAG</sequence>
<dbReference type="PRINTS" id="PR00364">
    <property type="entry name" value="DISEASERSIST"/>
</dbReference>
<reference evidence="6 7" key="1">
    <citation type="submission" date="2019-07" db="EMBL/GenBank/DDBJ databases">
        <title>Cryptosporangium phraense sp. nov., isolated from plant litter.</title>
        <authorList>
            <person name="Suriyachadkun C."/>
        </authorList>
    </citation>
    <scope>NUCLEOTIDE SEQUENCE [LARGE SCALE GENOMIC DNA]</scope>
    <source>
        <strain evidence="6 7">A-T 5661</strain>
    </source>
</reference>
<dbReference type="InterPro" id="IPR001867">
    <property type="entry name" value="OmpR/PhoB-type_DNA-bd"/>
</dbReference>
<dbReference type="InterPro" id="IPR011990">
    <property type="entry name" value="TPR-like_helical_dom_sf"/>
</dbReference>
<dbReference type="AlphaFoldDB" id="A0A545ARA7"/>
<dbReference type="InterPro" id="IPR005158">
    <property type="entry name" value="BTAD"/>
</dbReference>
<evidence type="ECO:0000256" key="3">
    <source>
        <dbReference type="PROSITE-ProRule" id="PRU01091"/>
    </source>
</evidence>
<dbReference type="CDD" id="cd15831">
    <property type="entry name" value="BTAD"/>
    <property type="match status" value="1"/>
</dbReference>
<dbReference type="SUPFAM" id="SSF48452">
    <property type="entry name" value="TPR-like"/>
    <property type="match status" value="3"/>
</dbReference>
<feature type="compositionally biased region" description="Pro residues" evidence="4">
    <location>
        <begin position="267"/>
        <end position="277"/>
    </location>
</feature>
<evidence type="ECO:0000256" key="4">
    <source>
        <dbReference type="SAM" id="MobiDB-lite"/>
    </source>
</evidence>
<protein>
    <submittedName>
        <fullName evidence="6">AfsR/SARP family transcriptional regulator</fullName>
    </submittedName>
</protein>
<comment type="similarity">
    <text evidence="1">Belongs to the AfsR/DnrI/RedD regulatory family.</text>
</comment>
<feature type="region of interest" description="Disordered" evidence="4">
    <location>
        <begin position="245"/>
        <end position="284"/>
    </location>
</feature>
<proteinExistence type="inferred from homology"/>
<dbReference type="InParanoid" id="A0A545ARA7"/>
<dbReference type="Gene3D" id="3.40.50.300">
    <property type="entry name" value="P-loop containing nucleotide triphosphate hydrolases"/>
    <property type="match status" value="1"/>
</dbReference>
<gene>
    <name evidence="6" type="ORF">FL583_20545</name>
</gene>
<dbReference type="Gene3D" id="1.10.10.10">
    <property type="entry name" value="Winged helix-like DNA-binding domain superfamily/Winged helix DNA-binding domain"/>
    <property type="match status" value="1"/>
</dbReference>
<comment type="caution">
    <text evidence="6">The sequence shown here is derived from an EMBL/GenBank/DDBJ whole genome shotgun (WGS) entry which is preliminary data.</text>
</comment>
<dbReference type="InterPro" id="IPR058852">
    <property type="entry name" value="HTH_77"/>
</dbReference>
<dbReference type="Pfam" id="PF25872">
    <property type="entry name" value="HTH_77"/>
    <property type="match status" value="1"/>
</dbReference>
<dbReference type="Gene3D" id="1.25.40.10">
    <property type="entry name" value="Tetratricopeptide repeat domain"/>
    <property type="match status" value="2"/>
</dbReference>
<dbReference type="GO" id="GO:0003677">
    <property type="term" value="F:DNA binding"/>
    <property type="evidence" value="ECO:0007669"/>
    <property type="project" value="UniProtKB-UniRule"/>
</dbReference>
<dbReference type="PANTHER" id="PTHR47691">
    <property type="entry name" value="REGULATOR-RELATED"/>
    <property type="match status" value="1"/>
</dbReference>
<dbReference type="GO" id="GO:0006355">
    <property type="term" value="P:regulation of DNA-templated transcription"/>
    <property type="evidence" value="ECO:0007669"/>
    <property type="project" value="InterPro"/>
</dbReference>
<dbReference type="Pfam" id="PF00486">
    <property type="entry name" value="Trans_reg_C"/>
    <property type="match status" value="1"/>
</dbReference>
<evidence type="ECO:0000256" key="1">
    <source>
        <dbReference type="ARBA" id="ARBA00005820"/>
    </source>
</evidence>
<dbReference type="SMART" id="SM01043">
    <property type="entry name" value="BTAD"/>
    <property type="match status" value="1"/>
</dbReference>
<dbReference type="OrthoDB" id="3755432at2"/>
<dbReference type="Proteomes" id="UP000317982">
    <property type="component" value="Unassembled WGS sequence"/>
</dbReference>
<feature type="domain" description="OmpR/PhoB-type" evidence="5">
    <location>
        <begin position="2"/>
        <end position="101"/>
    </location>
</feature>
<dbReference type="SUPFAM" id="SSF46894">
    <property type="entry name" value="C-terminal effector domain of the bipartite response regulators"/>
    <property type="match status" value="1"/>
</dbReference>
<dbReference type="PANTHER" id="PTHR47691:SF3">
    <property type="entry name" value="HTH-TYPE TRANSCRIPTIONAL REGULATOR RV0890C-RELATED"/>
    <property type="match status" value="1"/>
</dbReference>
<feature type="DNA-binding region" description="OmpR/PhoB-type" evidence="3">
    <location>
        <begin position="2"/>
        <end position="101"/>
    </location>
</feature>
<dbReference type="InterPro" id="IPR016032">
    <property type="entry name" value="Sig_transdc_resp-reg_C-effctor"/>
</dbReference>
<keyword evidence="7" id="KW-1185">Reference proteome</keyword>
<evidence type="ECO:0000313" key="7">
    <source>
        <dbReference type="Proteomes" id="UP000317982"/>
    </source>
</evidence>
<dbReference type="InterPro" id="IPR027417">
    <property type="entry name" value="P-loop_NTPase"/>
</dbReference>
<dbReference type="EMBL" id="VIRS01000014">
    <property type="protein sequence ID" value="TQS43235.1"/>
    <property type="molecule type" value="Genomic_DNA"/>
</dbReference>
<evidence type="ECO:0000256" key="2">
    <source>
        <dbReference type="ARBA" id="ARBA00023125"/>
    </source>
</evidence>
<keyword evidence="2 3" id="KW-0238">DNA-binding</keyword>
<dbReference type="InterPro" id="IPR036388">
    <property type="entry name" value="WH-like_DNA-bd_sf"/>
</dbReference>
<accession>A0A545ARA7</accession>
<organism evidence="6 7">
    <name type="scientific">Cryptosporangium phraense</name>
    <dbReference type="NCBI Taxonomy" id="2593070"/>
    <lineage>
        <taxon>Bacteria</taxon>
        <taxon>Bacillati</taxon>
        <taxon>Actinomycetota</taxon>
        <taxon>Actinomycetes</taxon>
        <taxon>Cryptosporangiales</taxon>
        <taxon>Cryptosporangiaceae</taxon>
        <taxon>Cryptosporangium</taxon>
    </lineage>
</organism>
<dbReference type="Pfam" id="PF03704">
    <property type="entry name" value="BTAD"/>
    <property type="match status" value="1"/>
</dbReference>
<dbReference type="PROSITE" id="PS51755">
    <property type="entry name" value="OMPR_PHOB"/>
    <property type="match status" value="1"/>
</dbReference>
<evidence type="ECO:0000313" key="6">
    <source>
        <dbReference type="EMBL" id="TQS43235.1"/>
    </source>
</evidence>
<dbReference type="SUPFAM" id="SSF52540">
    <property type="entry name" value="P-loop containing nucleoside triphosphate hydrolases"/>
    <property type="match status" value="1"/>
</dbReference>
<dbReference type="SMART" id="SM00862">
    <property type="entry name" value="Trans_reg_C"/>
    <property type="match status" value="1"/>
</dbReference>
<name>A0A545ARA7_9ACTN</name>
<dbReference type="GO" id="GO:0000160">
    <property type="term" value="P:phosphorelay signal transduction system"/>
    <property type="evidence" value="ECO:0007669"/>
    <property type="project" value="InterPro"/>
</dbReference>
<evidence type="ECO:0000259" key="5">
    <source>
        <dbReference type="PROSITE" id="PS51755"/>
    </source>
</evidence>